<dbReference type="PANTHER" id="PTHR11412">
    <property type="entry name" value="MACROGLOBULIN / COMPLEMENT"/>
    <property type="match status" value="1"/>
</dbReference>
<dbReference type="InterPro" id="IPR002890">
    <property type="entry name" value="MG2"/>
</dbReference>
<proteinExistence type="predicted"/>
<dbReference type="EMBL" id="UOGL01000050">
    <property type="protein sequence ID" value="VAX36345.1"/>
    <property type="molecule type" value="Genomic_DNA"/>
</dbReference>
<protein>
    <submittedName>
        <fullName evidence="5">Alpha-2-macroglobulin domain protein</fullName>
    </submittedName>
</protein>
<gene>
    <name evidence="5" type="ORF">MNBD_PLANCTO02-1416</name>
</gene>
<dbReference type="InterPro" id="IPR050473">
    <property type="entry name" value="A2M/Complement_sys"/>
</dbReference>
<evidence type="ECO:0000256" key="2">
    <source>
        <dbReference type="ARBA" id="ARBA00022966"/>
    </source>
</evidence>
<feature type="domain" description="Macroglobulin" evidence="4">
    <location>
        <begin position="752"/>
        <end position="790"/>
    </location>
</feature>
<organism evidence="5">
    <name type="scientific">hydrothermal vent metagenome</name>
    <dbReference type="NCBI Taxonomy" id="652676"/>
    <lineage>
        <taxon>unclassified sequences</taxon>
        <taxon>metagenomes</taxon>
        <taxon>ecological metagenomes</taxon>
    </lineage>
</organism>
<dbReference type="Gene3D" id="2.60.40.1930">
    <property type="match status" value="1"/>
</dbReference>
<dbReference type="InterPro" id="IPR041555">
    <property type="entry name" value="MG3"/>
</dbReference>
<feature type="non-terminal residue" evidence="5">
    <location>
        <position position="795"/>
    </location>
</feature>
<reference evidence="5" key="1">
    <citation type="submission" date="2018-06" db="EMBL/GenBank/DDBJ databases">
        <authorList>
            <person name="Zhirakovskaya E."/>
        </authorList>
    </citation>
    <scope>NUCLEOTIDE SEQUENCE</scope>
</reference>
<evidence type="ECO:0000313" key="5">
    <source>
        <dbReference type="EMBL" id="VAX36345.1"/>
    </source>
</evidence>
<feature type="domain" description="Macroglobulin" evidence="3">
    <location>
        <begin position="650"/>
        <end position="750"/>
    </location>
</feature>
<accession>A0A3B1DW65</accession>
<dbReference type="Pfam" id="PF01835">
    <property type="entry name" value="MG2"/>
    <property type="match status" value="1"/>
</dbReference>
<keyword evidence="1" id="KW-0732">Signal</keyword>
<keyword evidence="2" id="KW-0882">Thioester bond</keyword>
<dbReference type="Pfam" id="PF17791">
    <property type="entry name" value="MG3"/>
    <property type="match status" value="1"/>
</dbReference>
<evidence type="ECO:0000259" key="3">
    <source>
        <dbReference type="Pfam" id="PF01835"/>
    </source>
</evidence>
<dbReference type="AlphaFoldDB" id="A0A3B1DW65"/>
<dbReference type="GO" id="GO:0004866">
    <property type="term" value="F:endopeptidase inhibitor activity"/>
    <property type="evidence" value="ECO:0007669"/>
    <property type="project" value="InterPro"/>
</dbReference>
<sequence>MKIRTKIVSLVTLISLIAGYTVLAEKPNLKNQRAKAIKQMNAGNYRAALSIYKILANDLKNKGANAGSDLESALQCLRNLGRINEVDELRNSAIAVHQKDWRFLKAAGNSFIHGNHYGFVVAGKFHRGTHRGGGKRVNSYKRDRVEALRLMMQAEKLIADEKDKQAASQFYLDFANALMNSQYGNGAWRLQILTNLKELPDYEEGYGYRSYRRGYGYSAQGAPVDKEGNPVYHKVPKSLKKSQSDGERWRWFLTKAMQVAPNRSNQIQLIFAQFLQQQFGVQTMAGHAILRNQGATDHAEEGGKQANANPYALHTLKENETIAKLATGAKRFTLPDEFNFIKIYQNIANSGKTNESKISLDTLASIFENRRQYPKAVTYWKKAIAQYGVGIYGERRQKRLDQIVNNWGRFESTQIKPAGQKARIEFRFRNSNNVHFTAQEIKVEKLLEDVKNYIRTKPARFDWNKLNISNLGHRLVTKNQQKYLGKQAAAWNEKLIPAKNHYDRRKTITTPLTKAGAYLLTAKVKGGNSSRIVIWITDTAIASKNLDGKRLYYVADALTGKPIEKANLEFFGYRTKNIKAIGNRWRHQVNITNFAEFTDANGQVIPDPNDLKRNYNWLVTARTKTGRFAYIGFSSVWYGRHRNYNFDNNKVFTITDRPVYRPEQKVKFKFWIRKARYDLDQTSLFADKNFNVVITDPKGKQLLQKVYRTDGYGGFDGEYKLPDDATLGQYYVQIQWDNKHRVGGGGRFRVEEYKKPEFEVTIDAPKEPVMLGEKITATITAKYYFGAPVTHAKVK</sequence>
<evidence type="ECO:0000259" key="4">
    <source>
        <dbReference type="Pfam" id="PF17791"/>
    </source>
</evidence>
<dbReference type="PANTHER" id="PTHR11412:SF136">
    <property type="entry name" value="CD109 ANTIGEN"/>
    <property type="match status" value="1"/>
</dbReference>
<evidence type="ECO:0000256" key="1">
    <source>
        <dbReference type="ARBA" id="ARBA00022729"/>
    </source>
</evidence>
<name>A0A3B1DW65_9ZZZZ</name>